<dbReference type="EMBL" id="JAWWNJ010000077">
    <property type="protein sequence ID" value="KAK7006033.1"/>
    <property type="molecule type" value="Genomic_DNA"/>
</dbReference>
<gene>
    <name evidence="1" type="ORF">R3P38DRAFT_3041071</name>
</gene>
<name>A0AAW0ABM5_9AGAR</name>
<dbReference type="AlphaFoldDB" id="A0AAW0ABM5"/>
<comment type="caution">
    <text evidence="1">The sequence shown here is derived from an EMBL/GenBank/DDBJ whole genome shotgun (WGS) entry which is preliminary data.</text>
</comment>
<accession>A0AAW0ABM5</accession>
<proteinExistence type="predicted"/>
<evidence type="ECO:0000313" key="1">
    <source>
        <dbReference type="EMBL" id="KAK7006033.1"/>
    </source>
</evidence>
<organism evidence="1 2">
    <name type="scientific">Favolaschia claudopus</name>
    <dbReference type="NCBI Taxonomy" id="2862362"/>
    <lineage>
        <taxon>Eukaryota</taxon>
        <taxon>Fungi</taxon>
        <taxon>Dikarya</taxon>
        <taxon>Basidiomycota</taxon>
        <taxon>Agaricomycotina</taxon>
        <taxon>Agaricomycetes</taxon>
        <taxon>Agaricomycetidae</taxon>
        <taxon>Agaricales</taxon>
        <taxon>Marasmiineae</taxon>
        <taxon>Mycenaceae</taxon>
        <taxon>Favolaschia</taxon>
    </lineage>
</organism>
<protein>
    <recommendedName>
        <fullName evidence="3">F-box domain-containing protein</fullName>
    </recommendedName>
</protein>
<evidence type="ECO:0000313" key="2">
    <source>
        <dbReference type="Proteomes" id="UP001362999"/>
    </source>
</evidence>
<reference evidence="1 2" key="1">
    <citation type="journal article" date="2024" name="J Genomics">
        <title>Draft genome sequencing and assembly of Favolaschia claudopus CIRM-BRFM 2984 isolated from oak limbs.</title>
        <authorList>
            <person name="Navarro D."/>
            <person name="Drula E."/>
            <person name="Chaduli D."/>
            <person name="Cazenave R."/>
            <person name="Ahrendt S."/>
            <person name="Wang J."/>
            <person name="Lipzen A."/>
            <person name="Daum C."/>
            <person name="Barry K."/>
            <person name="Grigoriev I.V."/>
            <person name="Favel A."/>
            <person name="Rosso M.N."/>
            <person name="Martin F."/>
        </authorList>
    </citation>
    <scope>NUCLEOTIDE SEQUENCE [LARGE SCALE GENOMIC DNA]</scope>
    <source>
        <strain evidence="1 2">CIRM-BRFM 2984</strain>
    </source>
</reference>
<feature type="non-terminal residue" evidence="1">
    <location>
        <position position="1"/>
    </location>
</feature>
<keyword evidence="2" id="KW-1185">Reference proteome</keyword>
<sequence length="531" mass="60101">MQSPFASRLHTNYCASDDEIFELEELLVEPRLRLAKVDGEILALRQKLYELVEQRDSLDAYIQSHKALMSPIRRIPLDVLEQIFIACLPAHRNCVMSAQEAPVLLGRVCSSWRTLSLSAPRLWSRLHIVLPPPDHESLSRDGDIYASKTAQRLEVASAWLGRTGTCPLSISVERNFHPNLLDLPEDLVETLIPYASRWQNLRLALPFSGLERLSMLSENDVPLLMSLSLSTPNVDPEFTWSPAGILYAPNLSKFEFAGSGIIPSALPLRWDTLTELSLRVSSWNPRQNLTCEMALDILSRCHALRRCQLFIQGVSETQVLTTNSVVPSSFLCALELQCYKAPLRTYEYLLNQFSHFEVEELTIRGSHDREERQDVQGITAVLVRFARLRSIVVQVGIFSKLAFEDFLRRLPSTIQCLEIIDTADWDSNDVLDDEALQIFEGSPVVCPALQEFTIANTRLLTDEALRRFIVSRSPTLRLVDITFSRERQVDILPSLQQFVGAGLKISLTYPPNPAHPRFSPWQGLPDAPDSW</sequence>
<evidence type="ECO:0008006" key="3">
    <source>
        <dbReference type="Google" id="ProtNLM"/>
    </source>
</evidence>
<dbReference type="Proteomes" id="UP001362999">
    <property type="component" value="Unassembled WGS sequence"/>
</dbReference>